<name>A0A060HRY9_9ARCH</name>
<dbReference type="KEGG" id="nvn:NVIE_020290"/>
<gene>
    <name evidence="2" type="primary">snf7</name>
    <name evidence="2" type="ORF">NVIE_020290</name>
</gene>
<feature type="compositionally biased region" description="Low complexity" evidence="1">
    <location>
        <begin position="196"/>
        <end position="205"/>
    </location>
</feature>
<evidence type="ECO:0000313" key="2">
    <source>
        <dbReference type="EMBL" id="AIC16286.1"/>
    </source>
</evidence>
<dbReference type="EMBL" id="CP007536">
    <property type="protein sequence ID" value="AIC16286.1"/>
    <property type="molecule type" value="Genomic_DNA"/>
</dbReference>
<dbReference type="STRING" id="926571.NVIE_020290"/>
<accession>A0A060HRY9</accession>
<dbReference type="OrthoDB" id="9831at2157"/>
<feature type="region of interest" description="Disordered" evidence="1">
    <location>
        <begin position="184"/>
        <end position="205"/>
    </location>
</feature>
<evidence type="ECO:0000256" key="1">
    <source>
        <dbReference type="SAM" id="MobiDB-lite"/>
    </source>
</evidence>
<proteinExistence type="predicted"/>
<feature type="compositionally biased region" description="Basic and acidic residues" evidence="1">
    <location>
        <begin position="184"/>
        <end position="195"/>
    </location>
</feature>
<organism evidence="2 3">
    <name type="scientific">Nitrososphaera viennensis EN76</name>
    <dbReference type="NCBI Taxonomy" id="926571"/>
    <lineage>
        <taxon>Archaea</taxon>
        <taxon>Nitrososphaerota</taxon>
        <taxon>Nitrososphaeria</taxon>
        <taxon>Nitrososphaerales</taxon>
        <taxon>Nitrososphaeraceae</taxon>
        <taxon>Nitrososphaera</taxon>
    </lineage>
</organism>
<evidence type="ECO:0000313" key="3">
    <source>
        <dbReference type="Proteomes" id="UP000027093"/>
    </source>
</evidence>
<dbReference type="AlphaFoldDB" id="A0A060HRY9"/>
<dbReference type="RefSeq" id="WP_075055081.1">
    <property type="nucleotide sequence ID" value="NZ_CP007536.1"/>
</dbReference>
<protein>
    <submittedName>
        <fullName evidence="2">SNF7 domain-containing protein</fullName>
    </submittedName>
</protein>
<dbReference type="Proteomes" id="UP000027093">
    <property type="component" value="Chromosome"/>
</dbReference>
<sequence>MVERQQLVSQLNNATAVVYNQLGRLKMLDKKFASMESLYMQQITASIKTGNNPRARILANELSNVKKLRRTTQHTGMALEALVIRFSTMNEFAMILDTIDPTVDMIKGIQAELSKAMPAASDALSEVSSVTADVLASANVRAADAKISTPMDADALSILNEIEGALETEAKAKLPEIPANMPVHREKEAGMEEQGRQQQQEEVLA</sequence>
<keyword evidence="3" id="KW-1185">Reference proteome</keyword>
<dbReference type="Gene3D" id="6.10.140.1230">
    <property type="match status" value="1"/>
</dbReference>
<dbReference type="GeneID" id="74947266"/>
<dbReference type="HOGENOM" id="CLU_1324054_0_0_2"/>
<reference evidence="2 3" key="1">
    <citation type="journal article" date="2014" name="Int. J. Syst. Evol. Microbiol.">
        <title>Nitrososphaera viennensis gen. nov., sp. nov., an aerobic and mesophilic, ammonia-oxidizing archaeon from soil and a member of the archaeal phylum Thaumarchaeota.</title>
        <authorList>
            <person name="Stieglmeier M."/>
            <person name="Klingl A."/>
            <person name="Alves R.J."/>
            <person name="Rittmann S.K."/>
            <person name="Melcher M."/>
            <person name="Leisch N."/>
            <person name="Schleper C."/>
        </authorList>
    </citation>
    <scope>NUCLEOTIDE SEQUENCE [LARGE SCALE GENOMIC DNA]</scope>
    <source>
        <strain evidence="2">EN76</strain>
    </source>
</reference>